<protein>
    <submittedName>
        <fullName evidence="2">Uncharacterized protein</fullName>
    </submittedName>
</protein>
<dbReference type="EMBL" id="ML986485">
    <property type="protein sequence ID" value="KAF2279950.1"/>
    <property type="molecule type" value="Genomic_DNA"/>
</dbReference>
<sequence length="323" mass="36510">MASSSKDKGKGKELTSTPANMSEKNEGEGDTRRTSDRQLFFNLALVAYECKEKPQGHVFLRVKHFVGSRSKGTDTKIVPPVAPNEAELGAHIGAQDVHIGLWVGMWTPTAANYATKAVGGRPRGDQAPSRENKRQGRSVEQLIQSGEFTIEPHNKAALRVVINVKQRDGRYYVLKNPDENGLCEATTITTEEIFYAPEYRDDTLTNKEKRREKAHERISEAVDTALQRAREKTSRPESYKNVIPVDKLISNVRTVRRLYNESRVEYSVEKLAELLTILKTMDGDMECREVYRTRRADMDEFLDPQTPLTNDMVIRAQNALQVG</sequence>
<feature type="compositionally biased region" description="Basic and acidic residues" evidence="1">
    <location>
        <begin position="1"/>
        <end position="13"/>
    </location>
</feature>
<dbReference type="GeneID" id="54555136"/>
<organism evidence="2 3">
    <name type="scientific">Westerdykella ornata</name>
    <dbReference type="NCBI Taxonomy" id="318751"/>
    <lineage>
        <taxon>Eukaryota</taxon>
        <taxon>Fungi</taxon>
        <taxon>Dikarya</taxon>
        <taxon>Ascomycota</taxon>
        <taxon>Pezizomycotina</taxon>
        <taxon>Dothideomycetes</taxon>
        <taxon>Pleosporomycetidae</taxon>
        <taxon>Pleosporales</taxon>
        <taxon>Sporormiaceae</taxon>
        <taxon>Westerdykella</taxon>
    </lineage>
</organism>
<evidence type="ECO:0000313" key="2">
    <source>
        <dbReference type="EMBL" id="KAF2279950.1"/>
    </source>
</evidence>
<dbReference type="Proteomes" id="UP000800097">
    <property type="component" value="Unassembled WGS sequence"/>
</dbReference>
<reference evidence="2" key="1">
    <citation type="journal article" date="2020" name="Stud. Mycol.">
        <title>101 Dothideomycetes genomes: a test case for predicting lifestyles and emergence of pathogens.</title>
        <authorList>
            <person name="Haridas S."/>
            <person name="Albert R."/>
            <person name="Binder M."/>
            <person name="Bloem J."/>
            <person name="Labutti K."/>
            <person name="Salamov A."/>
            <person name="Andreopoulos B."/>
            <person name="Baker S."/>
            <person name="Barry K."/>
            <person name="Bills G."/>
            <person name="Bluhm B."/>
            <person name="Cannon C."/>
            <person name="Castanera R."/>
            <person name="Culley D."/>
            <person name="Daum C."/>
            <person name="Ezra D."/>
            <person name="Gonzalez J."/>
            <person name="Henrissat B."/>
            <person name="Kuo A."/>
            <person name="Liang C."/>
            <person name="Lipzen A."/>
            <person name="Lutzoni F."/>
            <person name="Magnuson J."/>
            <person name="Mondo S."/>
            <person name="Nolan M."/>
            <person name="Ohm R."/>
            <person name="Pangilinan J."/>
            <person name="Park H.-J."/>
            <person name="Ramirez L."/>
            <person name="Alfaro M."/>
            <person name="Sun H."/>
            <person name="Tritt A."/>
            <person name="Yoshinaga Y."/>
            <person name="Zwiers L.-H."/>
            <person name="Turgeon B."/>
            <person name="Goodwin S."/>
            <person name="Spatafora J."/>
            <person name="Crous P."/>
            <person name="Grigoriev I."/>
        </authorList>
    </citation>
    <scope>NUCLEOTIDE SEQUENCE</scope>
    <source>
        <strain evidence="2">CBS 379.55</strain>
    </source>
</reference>
<feature type="region of interest" description="Disordered" evidence="1">
    <location>
        <begin position="1"/>
        <end position="33"/>
    </location>
</feature>
<dbReference type="RefSeq" id="XP_033657489.1">
    <property type="nucleotide sequence ID" value="XM_033801961.1"/>
</dbReference>
<dbReference type="OrthoDB" id="3799453at2759"/>
<feature type="compositionally biased region" description="Basic and acidic residues" evidence="1">
    <location>
        <begin position="122"/>
        <end position="134"/>
    </location>
</feature>
<keyword evidence="3" id="KW-1185">Reference proteome</keyword>
<evidence type="ECO:0000313" key="3">
    <source>
        <dbReference type="Proteomes" id="UP000800097"/>
    </source>
</evidence>
<evidence type="ECO:0000256" key="1">
    <source>
        <dbReference type="SAM" id="MobiDB-lite"/>
    </source>
</evidence>
<feature type="compositionally biased region" description="Basic and acidic residues" evidence="1">
    <location>
        <begin position="23"/>
        <end position="33"/>
    </location>
</feature>
<gene>
    <name evidence="2" type="ORF">EI97DRAFT_477459</name>
</gene>
<proteinExistence type="predicted"/>
<dbReference type="AlphaFoldDB" id="A0A6A6JTK0"/>
<name>A0A6A6JTK0_WESOR</name>
<feature type="region of interest" description="Disordered" evidence="1">
    <location>
        <begin position="116"/>
        <end position="137"/>
    </location>
</feature>
<accession>A0A6A6JTK0</accession>